<keyword evidence="2" id="KW-1185">Reference proteome</keyword>
<evidence type="ECO:0000313" key="2">
    <source>
        <dbReference type="Proteomes" id="UP000886501"/>
    </source>
</evidence>
<comment type="caution">
    <text evidence="1">The sequence shown here is derived from an EMBL/GenBank/DDBJ whole genome shotgun (WGS) entry which is preliminary data.</text>
</comment>
<reference evidence="1" key="2">
    <citation type="journal article" date="2020" name="Nat. Commun.">
        <title>Large-scale genome sequencing of mycorrhizal fungi provides insights into the early evolution of symbiotic traits.</title>
        <authorList>
            <person name="Miyauchi S."/>
            <person name="Kiss E."/>
            <person name="Kuo A."/>
            <person name="Drula E."/>
            <person name="Kohler A."/>
            <person name="Sanchez-Garcia M."/>
            <person name="Morin E."/>
            <person name="Andreopoulos B."/>
            <person name="Barry K.W."/>
            <person name="Bonito G."/>
            <person name="Buee M."/>
            <person name="Carver A."/>
            <person name="Chen C."/>
            <person name="Cichocki N."/>
            <person name="Clum A."/>
            <person name="Culley D."/>
            <person name="Crous P.W."/>
            <person name="Fauchery L."/>
            <person name="Girlanda M."/>
            <person name="Hayes R.D."/>
            <person name="Keri Z."/>
            <person name="LaButti K."/>
            <person name="Lipzen A."/>
            <person name="Lombard V."/>
            <person name="Magnuson J."/>
            <person name="Maillard F."/>
            <person name="Murat C."/>
            <person name="Nolan M."/>
            <person name="Ohm R.A."/>
            <person name="Pangilinan J."/>
            <person name="Pereira M.F."/>
            <person name="Perotto S."/>
            <person name="Peter M."/>
            <person name="Pfister S."/>
            <person name="Riley R."/>
            <person name="Sitrit Y."/>
            <person name="Stielow J.B."/>
            <person name="Szollosi G."/>
            <person name="Zifcakova L."/>
            <person name="Stursova M."/>
            <person name="Spatafora J.W."/>
            <person name="Tedersoo L."/>
            <person name="Vaario L.M."/>
            <person name="Yamada A."/>
            <person name="Yan M."/>
            <person name="Wang P."/>
            <person name="Xu J."/>
            <person name="Bruns T."/>
            <person name="Baldrian P."/>
            <person name="Vilgalys R."/>
            <person name="Dunand C."/>
            <person name="Henrissat B."/>
            <person name="Grigoriev I.V."/>
            <person name="Hibbett D."/>
            <person name="Nagy L.G."/>
            <person name="Martin F.M."/>
        </authorList>
    </citation>
    <scope>NUCLEOTIDE SEQUENCE</scope>
    <source>
        <strain evidence="1">P2</strain>
    </source>
</reference>
<sequence>MALFSWELTPLRYDLGHLEAFALDSATADRAFNLVETTADFFDEESKRKAVLRPILGGLLVDKSQCRRTGLDRAPFGLHASDRVLHIARCAERLRNLYRNPKISTDTTHRPMLYGRTLQPIRLSPPKGLKNSRMRTKGGTLTADVLVKFAVKYNEAVHHIPANHNPPLLIGDVFMVVTQHVSNSEGVPFYNALLSPPPNLGTTRRDVSRALELLHVQNQQAGHDSCPASTERSVPGGHRKQGFDGVGRDGEDRHSAQLNSEAGLGVARLQITENSHDVENFGSFIDRLSGEL</sequence>
<dbReference type="EMBL" id="MU118034">
    <property type="protein sequence ID" value="KAF9647391.1"/>
    <property type="molecule type" value="Genomic_DNA"/>
</dbReference>
<organism evidence="1 2">
    <name type="scientific">Thelephora ganbajun</name>
    <name type="common">Ganba fungus</name>
    <dbReference type="NCBI Taxonomy" id="370292"/>
    <lineage>
        <taxon>Eukaryota</taxon>
        <taxon>Fungi</taxon>
        <taxon>Dikarya</taxon>
        <taxon>Basidiomycota</taxon>
        <taxon>Agaricomycotina</taxon>
        <taxon>Agaricomycetes</taxon>
        <taxon>Thelephorales</taxon>
        <taxon>Thelephoraceae</taxon>
        <taxon>Thelephora</taxon>
    </lineage>
</organism>
<accession>A0ACB6ZCR5</accession>
<reference evidence="1" key="1">
    <citation type="submission" date="2019-10" db="EMBL/GenBank/DDBJ databases">
        <authorList>
            <consortium name="DOE Joint Genome Institute"/>
            <person name="Kuo A."/>
            <person name="Miyauchi S."/>
            <person name="Kiss E."/>
            <person name="Drula E."/>
            <person name="Kohler A."/>
            <person name="Sanchez-Garcia M."/>
            <person name="Andreopoulos B."/>
            <person name="Barry K.W."/>
            <person name="Bonito G."/>
            <person name="Buee M."/>
            <person name="Carver A."/>
            <person name="Chen C."/>
            <person name="Cichocki N."/>
            <person name="Clum A."/>
            <person name="Culley D."/>
            <person name="Crous P.W."/>
            <person name="Fauchery L."/>
            <person name="Girlanda M."/>
            <person name="Hayes R."/>
            <person name="Keri Z."/>
            <person name="Labutti K."/>
            <person name="Lipzen A."/>
            <person name="Lombard V."/>
            <person name="Magnuson J."/>
            <person name="Maillard F."/>
            <person name="Morin E."/>
            <person name="Murat C."/>
            <person name="Nolan M."/>
            <person name="Ohm R."/>
            <person name="Pangilinan J."/>
            <person name="Pereira M."/>
            <person name="Perotto S."/>
            <person name="Peter M."/>
            <person name="Riley R."/>
            <person name="Sitrit Y."/>
            <person name="Stielow B."/>
            <person name="Szollosi G."/>
            <person name="Zifcakova L."/>
            <person name="Stursova M."/>
            <person name="Spatafora J.W."/>
            <person name="Tedersoo L."/>
            <person name="Vaario L.-M."/>
            <person name="Yamada A."/>
            <person name="Yan M."/>
            <person name="Wang P."/>
            <person name="Xu J."/>
            <person name="Bruns T."/>
            <person name="Baldrian P."/>
            <person name="Vilgalys R."/>
            <person name="Henrissat B."/>
            <person name="Grigoriev I.V."/>
            <person name="Hibbett D."/>
            <person name="Nagy L.G."/>
            <person name="Martin F.M."/>
        </authorList>
    </citation>
    <scope>NUCLEOTIDE SEQUENCE</scope>
    <source>
        <strain evidence="1">P2</strain>
    </source>
</reference>
<evidence type="ECO:0000313" key="1">
    <source>
        <dbReference type="EMBL" id="KAF9647391.1"/>
    </source>
</evidence>
<dbReference type="Proteomes" id="UP000886501">
    <property type="component" value="Unassembled WGS sequence"/>
</dbReference>
<name>A0ACB6ZCR5_THEGA</name>
<proteinExistence type="predicted"/>
<gene>
    <name evidence="1" type="ORF">BDM02DRAFT_3187992</name>
</gene>
<protein>
    <submittedName>
        <fullName evidence="1">Uncharacterized protein</fullName>
    </submittedName>
</protein>